<evidence type="ECO:0000313" key="2">
    <source>
        <dbReference type="EMBL" id="SEW43993.1"/>
    </source>
</evidence>
<reference evidence="3" key="1">
    <citation type="submission" date="2016-10" db="EMBL/GenBank/DDBJ databases">
        <authorList>
            <person name="Varghese N."/>
            <person name="Submissions S."/>
        </authorList>
    </citation>
    <scope>NUCLEOTIDE SEQUENCE [LARGE SCALE GENOMIC DNA]</scope>
    <source>
        <strain evidence="3">CGMCC 1.12402</strain>
    </source>
</reference>
<sequence>MQDKDELEQFVTANKEQFDLAEPNDKIWGGIANELEPVATKKDAPQMLWYWKAAVVVLLAAVTFLMVDKFTASGGLIEEPLAEEMSQVDTFKDMEVFYTSIINKKKERLNEELKGQEALNYLEADIAELDKLYQEMREFFLENQSSPEVMDRLMHLLRQRLHLINSQLDILEKNKLPEEIKNNNVELSM</sequence>
<evidence type="ECO:0008006" key="4">
    <source>
        <dbReference type="Google" id="ProtNLM"/>
    </source>
</evidence>
<evidence type="ECO:0000313" key="3">
    <source>
        <dbReference type="Proteomes" id="UP000199437"/>
    </source>
</evidence>
<evidence type="ECO:0000256" key="1">
    <source>
        <dbReference type="SAM" id="Phobius"/>
    </source>
</evidence>
<keyword evidence="1" id="KW-1133">Transmembrane helix</keyword>
<dbReference type="Proteomes" id="UP000199437">
    <property type="component" value="Unassembled WGS sequence"/>
</dbReference>
<keyword evidence="3" id="KW-1185">Reference proteome</keyword>
<dbReference type="AlphaFoldDB" id="A0A1I0RRY5"/>
<dbReference type="RefSeq" id="WP_090261215.1">
    <property type="nucleotide sequence ID" value="NZ_FOIR01000006.1"/>
</dbReference>
<feature type="transmembrane region" description="Helical" evidence="1">
    <location>
        <begin position="49"/>
        <end position="67"/>
    </location>
</feature>
<dbReference type="GeneID" id="99988678"/>
<keyword evidence="1" id="KW-0812">Transmembrane</keyword>
<name>A0A1I0RRY5_9BACT</name>
<keyword evidence="1" id="KW-0472">Membrane</keyword>
<dbReference type="STRING" id="1267423.SAMN05216290_4014"/>
<proteinExistence type="predicted"/>
<gene>
    <name evidence="2" type="ORF">SAMN05216290_4014</name>
</gene>
<dbReference type="EMBL" id="FOIR01000006">
    <property type="protein sequence ID" value="SEW43993.1"/>
    <property type="molecule type" value="Genomic_DNA"/>
</dbReference>
<accession>A0A1I0RRY5</accession>
<protein>
    <recommendedName>
        <fullName evidence="4">Anti-sigma factor</fullName>
    </recommendedName>
</protein>
<organism evidence="2 3">
    <name type="scientific">Roseivirga pacifica</name>
    <dbReference type="NCBI Taxonomy" id="1267423"/>
    <lineage>
        <taxon>Bacteria</taxon>
        <taxon>Pseudomonadati</taxon>
        <taxon>Bacteroidota</taxon>
        <taxon>Cytophagia</taxon>
        <taxon>Cytophagales</taxon>
        <taxon>Roseivirgaceae</taxon>
        <taxon>Roseivirga</taxon>
    </lineage>
</organism>
<dbReference type="OrthoDB" id="1120747at2"/>